<dbReference type="GO" id="GO:0008061">
    <property type="term" value="F:chitin binding"/>
    <property type="evidence" value="ECO:0007669"/>
    <property type="project" value="InterPro"/>
</dbReference>
<dbReference type="InterPro" id="IPR036582">
    <property type="entry name" value="Mao_N_sf"/>
</dbReference>
<gene>
    <name evidence="7" type="ORF">SAMN05216565_10395</name>
</gene>
<dbReference type="InterPro" id="IPR029070">
    <property type="entry name" value="Chitinase_insertion_sf"/>
</dbReference>
<dbReference type="Gene3D" id="2.30.30.40">
    <property type="entry name" value="SH3 Domains"/>
    <property type="match status" value="1"/>
</dbReference>
<dbReference type="PROSITE" id="PS01095">
    <property type="entry name" value="GH18_1"/>
    <property type="match status" value="1"/>
</dbReference>
<keyword evidence="5" id="KW-1133">Transmembrane helix</keyword>
<dbReference type="PROSITE" id="PS51910">
    <property type="entry name" value="GH18_2"/>
    <property type="match status" value="1"/>
</dbReference>
<dbReference type="InterPro" id="IPR012854">
    <property type="entry name" value="Cu_amine_oxidase-like_N"/>
</dbReference>
<dbReference type="InterPro" id="IPR001223">
    <property type="entry name" value="Glyco_hydro18_cat"/>
</dbReference>
<dbReference type="InterPro" id="IPR017853">
    <property type="entry name" value="GH"/>
</dbReference>
<dbReference type="Gene3D" id="3.10.50.10">
    <property type="match status" value="1"/>
</dbReference>
<dbReference type="PANTHER" id="PTHR46066:SF2">
    <property type="entry name" value="CHITINASE DOMAIN-CONTAINING PROTEIN 1"/>
    <property type="match status" value="1"/>
</dbReference>
<evidence type="ECO:0000256" key="2">
    <source>
        <dbReference type="ARBA" id="ARBA00023295"/>
    </source>
</evidence>
<dbReference type="GO" id="GO:0005975">
    <property type="term" value="P:carbohydrate metabolic process"/>
    <property type="evidence" value="ECO:0007669"/>
    <property type="project" value="InterPro"/>
</dbReference>
<dbReference type="STRING" id="930152.SAMN05216565_10395"/>
<proteinExistence type="inferred from homology"/>
<dbReference type="Proteomes" id="UP000199159">
    <property type="component" value="Unassembled WGS sequence"/>
</dbReference>
<accession>A0A1H0SSJ9</accession>
<dbReference type="EMBL" id="FNJU01000003">
    <property type="protein sequence ID" value="SDP44683.1"/>
    <property type="molecule type" value="Genomic_DNA"/>
</dbReference>
<dbReference type="PANTHER" id="PTHR46066">
    <property type="entry name" value="CHITINASE DOMAIN-CONTAINING PROTEIN 1 FAMILY MEMBER"/>
    <property type="match status" value="1"/>
</dbReference>
<dbReference type="SUPFAM" id="SSF55383">
    <property type="entry name" value="Copper amine oxidase, domain N"/>
    <property type="match status" value="1"/>
</dbReference>
<keyword evidence="5" id="KW-0812">Transmembrane</keyword>
<keyword evidence="8" id="KW-1185">Reference proteome</keyword>
<evidence type="ECO:0000256" key="5">
    <source>
        <dbReference type="SAM" id="Phobius"/>
    </source>
</evidence>
<dbReference type="SMART" id="SM00636">
    <property type="entry name" value="Glyco_18"/>
    <property type="match status" value="1"/>
</dbReference>
<reference evidence="8" key="1">
    <citation type="submission" date="2016-10" db="EMBL/GenBank/DDBJ databases">
        <authorList>
            <person name="Varghese N."/>
            <person name="Submissions S."/>
        </authorList>
    </citation>
    <scope>NUCLEOTIDE SEQUENCE [LARGE SCALE GENOMIC DNA]</scope>
    <source>
        <strain evidence="8">IBRC-M10078</strain>
    </source>
</reference>
<evidence type="ECO:0000256" key="3">
    <source>
        <dbReference type="RuleBase" id="RU000489"/>
    </source>
</evidence>
<dbReference type="InterPro" id="IPR001579">
    <property type="entry name" value="Glyco_hydro_18_chit_AS"/>
</dbReference>
<dbReference type="Pfam" id="PF08239">
    <property type="entry name" value="SH3_3"/>
    <property type="match status" value="1"/>
</dbReference>
<dbReference type="SUPFAM" id="SSF51445">
    <property type="entry name" value="(Trans)glycosidases"/>
    <property type="match status" value="1"/>
</dbReference>
<dbReference type="AlphaFoldDB" id="A0A1H0SSJ9"/>
<dbReference type="RefSeq" id="WP_090851639.1">
    <property type="nucleotide sequence ID" value="NZ_FNJU01000003.1"/>
</dbReference>
<evidence type="ECO:0000256" key="1">
    <source>
        <dbReference type="ARBA" id="ARBA00022801"/>
    </source>
</evidence>
<protein>
    <submittedName>
        <fullName evidence="7">Spore germination protein YaaH</fullName>
    </submittedName>
</protein>
<dbReference type="InterPro" id="IPR011583">
    <property type="entry name" value="Chitinase_II/V-like_cat"/>
</dbReference>
<sequence>MVQLSKKKQLLSIPLIIIGLLSAVLLVASSLFLLFYPSPSETLVPYSSGNEAVVLDGKLEEEEVVIRKNNVSYFSVEYIKQMIDDSVLYDEASKSVILTTKDRVLQIPTDSLNYFINEVPTELKFPVMIAQSGVSYVALDPLLTLFELQMDYDESTGIHVLRRNGETIINASVRSDKNIDHLRLRTSSSLTAPYVYEVQNGEEVSIEKEEEGFYYVRKQNGIAGYIEKSEVEINQSVKIAVDADQVTYELPKLNWPIHLVWEAVYSKNPDTKKIPSIPGVNVVSPTWFSLENNQGGITNLGSMEYVEWAKSKNFHIWGLFSNDFDPDKTHGAFKHFETRQHMIRQLLHYAKTYKLDGINIDIENVYEEDGPLITQFVREATPYFHQAGLLISMDVTFISDSGMWSAFYEREKLAEIVDYMVVMAYDEHWATSPIAGSVASLPWVEGNLNRILEVIPNERLILGVPLYSRIWKEQETEGGNIEVSSKAHSMESIQAWIKEHHLQVTYDEKTGQNYAEFYNQEEKSLYKVWIEDEMSLNKRAQLVHKYQLAGVASWQRTFASDVAWQELEDSLNRKNAVKQPK</sequence>
<dbReference type="GO" id="GO:0004553">
    <property type="term" value="F:hydrolase activity, hydrolyzing O-glycosyl compounds"/>
    <property type="evidence" value="ECO:0007669"/>
    <property type="project" value="InterPro"/>
</dbReference>
<keyword evidence="1 3" id="KW-0378">Hydrolase</keyword>
<evidence type="ECO:0000313" key="7">
    <source>
        <dbReference type="EMBL" id="SDP44683.1"/>
    </source>
</evidence>
<keyword evidence="2 3" id="KW-0326">Glycosidase</keyword>
<organism evidence="7 8">
    <name type="scientific">Litchfieldia salsa</name>
    <dbReference type="NCBI Taxonomy" id="930152"/>
    <lineage>
        <taxon>Bacteria</taxon>
        <taxon>Bacillati</taxon>
        <taxon>Bacillota</taxon>
        <taxon>Bacilli</taxon>
        <taxon>Bacillales</taxon>
        <taxon>Bacillaceae</taxon>
        <taxon>Litchfieldia</taxon>
    </lineage>
</organism>
<evidence type="ECO:0000259" key="6">
    <source>
        <dbReference type="PROSITE" id="PS51910"/>
    </source>
</evidence>
<feature type="transmembrane region" description="Helical" evidence="5">
    <location>
        <begin position="12"/>
        <end position="36"/>
    </location>
</feature>
<evidence type="ECO:0000256" key="4">
    <source>
        <dbReference type="RuleBase" id="RU004453"/>
    </source>
</evidence>
<dbReference type="Pfam" id="PF07833">
    <property type="entry name" value="Cu_amine_oxidN1"/>
    <property type="match status" value="1"/>
</dbReference>
<keyword evidence="5" id="KW-0472">Membrane</keyword>
<name>A0A1H0SSJ9_9BACI</name>
<evidence type="ECO:0000313" key="8">
    <source>
        <dbReference type="Proteomes" id="UP000199159"/>
    </source>
</evidence>
<dbReference type="OrthoDB" id="9775889at2"/>
<comment type="similarity">
    <text evidence="4">Belongs to the glycosyl hydrolase 18 family.</text>
</comment>
<feature type="domain" description="GH18" evidence="6">
    <location>
        <begin position="252"/>
        <end position="574"/>
    </location>
</feature>
<dbReference type="Pfam" id="PF00704">
    <property type="entry name" value="Glyco_hydro_18"/>
    <property type="match status" value="1"/>
</dbReference>
<dbReference type="InterPro" id="IPR003646">
    <property type="entry name" value="SH3-like_bac-type"/>
</dbReference>
<dbReference type="Gene3D" id="3.20.20.80">
    <property type="entry name" value="Glycosidases"/>
    <property type="match status" value="1"/>
</dbReference>